<dbReference type="GO" id="GO:0022857">
    <property type="term" value="F:transmembrane transporter activity"/>
    <property type="evidence" value="ECO:0007669"/>
    <property type="project" value="InterPro"/>
</dbReference>
<protein>
    <submittedName>
        <fullName evidence="6">Organic cation transporter protein</fullName>
    </submittedName>
</protein>
<dbReference type="GO" id="GO:0016020">
    <property type="term" value="C:membrane"/>
    <property type="evidence" value="ECO:0007669"/>
    <property type="project" value="UniProtKB-SubCell"/>
</dbReference>
<dbReference type="Gene3D" id="1.20.1250.20">
    <property type="entry name" value="MFS general substrate transporter like domains"/>
    <property type="match status" value="2"/>
</dbReference>
<gene>
    <name evidence="6" type="ORF">BDFB_000439</name>
</gene>
<dbReference type="OrthoDB" id="3936150at2759"/>
<evidence type="ECO:0000256" key="2">
    <source>
        <dbReference type="ARBA" id="ARBA00022692"/>
    </source>
</evidence>
<feature type="transmembrane region" description="Helical" evidence="5">
    <location>
        <begin position="414"/>
        <end position="435"/>
    </location>
</feature>
<keyword evidence="2 5" id="KW-0812">Transmembrane</keyword>
<comment type="caution">
    <text evidence="6">The sequence shown here is derived from an EMBL/GenBank/DDBJ whole genome shotgun (WGS) entry which is preliminary data.</text>
</comment>
<dbReference type="PANTHER" id="PTHR24064">
    <property type="entry name" value="SOLUTE CARRIER FAMILY 22 MEMBER"/>
    <property type="match status" value="1"/>
</dbReference>
<comment type="subcellular location">
    <subcellularLocation>
        <location evidence="1">Membrane</location>
        <topology evidence="1">Multi-pass membrane protein</topology>
    </subcellularLocation>
</comment>
<keyword evidence="4 5" id="KW-0472">Membrane</keyword>
<dbReference type="InterPro" id="IPR005828">
    <property type="entry name" value="MFS_sugar_transport-like"/>
</dbReference>
<feature type="transmembrane region" description="Helical" evidence="5">
    <location>
        <begin position="508"/>
        <end position="525"/>
    </location>
</feature>
<name>A0A482VF24_ASBVE</name>
<evidence type="ECO:0000256" key="1">
    <source>
        <dbReference type="ARBA" id="ARBA00004141"/>
    </source>
</evidence>
<dbReference type="STRING" id="1661398.A0A482VF24"/>
<dbReference type="Proteomes" id="UP000292052">
    <property type="component" value="Unassembled WGS sequence"/>
</dbReference>
<evidence type="ECO:0000256" key="3">
    <source>
        <dbReference type="ARBA" id="ARBA00022989"/>
    </source>
</evidence>
<keyword evidence="7" id="KW-1185">Reference proteome</keyword>
<dbReference type="EMBL" id="QDEB01105991">
    <property type="protein sequence ID" value="RZC00562.1"/>
    <property type="molecule type" value="Genomic_DNA"/>
</dbReference>
<keyword evidence="3 5" id="KW-1133">Transmembrane helix</keyword>
<organism evidence="6 7">
    <name type="scientific">Asbolus verrucosus</name>
    <name type="common">Desert ironclad beetle</name>
    <dbReference type="NCBI Taxonomy" id="1661398"/>
    <lineage>
        <taxon>Eukaryota</taxon>
        <taxon>Metazoa</taxon>
        <taxon>Ecdysozoa</taxon>
        <taxon>Arthropoda</taxon>
        <taxon>Hexapoda</taxon>
        <taxon>Insecta</taxon>
        <taxon>Pterygota</taxon>
        <taxon>Neoptera</taxon>
        <taxon>Endopterygota</taxon>
        <taxon>Coleoptera</taxon>
        <taxon>Polyphaga</taxon>
        <taxon>Cucujiformia</taxon>
        <taxon>Tenebrionidae</taxon>
        <taxon>Pimeliinae</taxon>
        <taxon>Asbolus</taxon>
    </lineage>
</organism>
<evidence type="ECO:0000313" key="7">
    <source>
        <dbReference type="Proteomes" id="UP000292052"/>
    </source>
</evidence>
<evidence type="ECO:0000313" key="6">
    <source>
        <dbReference type="EMBL" id="RZC00562.1"/>
    </source>
</evidence>
<feature type="transmembrane region" description="Helical" evidence="5">
    <location>
        <begin position="357"/>
        <end position="378"/>
    </location>
</feature>
<reference evidence="6 7" key="1">
    <citation type="submission" date="2017-03" db="EMBL/GenBank/DDBJ databases">
        <title>Genome of the blue death feigning beetle - Asbolus verrucosus.</title>
        <authorList>
            <person name="Rider S.D."/>
        </authorList>
    </citation>
    <scope>NUCLEOTIDE SEQUENCE [LARGE SCALE GENOMIC DNA]</scope>
    <source>
        <strain evidence="6">Butters</strain>
        <tissue evidence="6">Head and leg muscle</tissue>
    </source>
</reference>
<feature type="transmembrane region" description="Helical" evidence="5">
    <location>
        <begin position="28"/>
        <end position="46"/>
    </location>
</feature>
<evidence type="ECO:0000256" key="5">
    <source>
        <dbReference type="SAM" id="Phobius"/>
    </source>
</evidence>
<dbReference type="SUPFAM" id="SSF103473">
    <property type="entry name" value="MFS general substrate transporter"/>
    <property type="match status" value="2"/>
</dbReference>
<sequence length="558" mass="62896">MSNTKKKTAEDEEDIVSTAIGEYGRWQLLMTFLLSLFNIPCTWHIFAPTLQAAERDTWCARPERFADIDPQRWKNYTQPNGYCQIFNLTNVSINDLSNLQNKAGIELIPCTKWEFEGKGNTLISEFGLVCDRKTLTSVSEMMFLGGVAIGGLVCGILSDKFGRKKALMASVFLQTILGKNFQKVLANEQKFRFRCYNSMRSVVSNVFHTKNSLGFYLSFRRIQWIHIVNRVSRRKLENCSWYIIFVSSIFELHHDCWHGLAFERLETTTTCYILTGPHFPYFVVKILWVLPESPRWLLAMGRSKEVMTILQKAANMNKRELPVNIDKQLLPNESETETESVNVMDLFKTRQMRKKTMLLFIIWFSVYLVYYGLVLNLANIGGDLYINSILSGAVEIPAVAITILILLKGGRRLPLALTMILSGIACGCAIPIDLVSNDLQWVITTLAMVSRFSISSSNAIMPVFTAELFPTIIRNIGVGASNVSAGIALMLVPYLWNMKDIHQSVPMSILAACGVIGGICVLFLPETGTQPLKDTIRNDGYIARISNASEINRINNNS</sequence>
<feature type="transmembrane region" description="Helical" evidence="5">
    <location>
        <begin position="141"/>
        <end position="158"/>
    </location>
</feature>
<feature type="transmembrane region" description="Helical" evidence="5">
    <location>
        <begin position="384"/>
        <end position="407"/>
    </location>
</feature>
<feature type="transmembrane region" description="Helical" evidence="5">
    <location>
        <begin position="476"/>
        <end position="496"/>
    </location>
</feature>
<accession>A0A482VF24</accession>
<dbReference type="InterPro" id="IPR036259">
    <property type="entry name" value="MFS_trans_sf"/>
</dbReference>
<evidence type="ECO:0000256" key="4">
    <source>
        <dbReference type="ARBA" id="ARBA00023136"/>
    </source>
</evidence>
<dbReference type="Pfam" id="PF00083">
    <property type="entry name" value="Sugar_tr"/>
    <property type="match status" value="1"/>
</dbReference>
<feature type="transmembrane region" description="Helical" evidence="5">
    <location>
        <begin position="441"/>
        <end position="464"/>
    </location>
</feature>
<proteinExistence type="predicted"/>
<dbReference type="AlphaFoldDB" id="A0A482VF24"/>